<name>K7FXV1_PELSI</name>
<gene>
    <name evidence="10" type="primary">CER1</name>
</gene>
<evidence type="ECO:0000256" key="2">
    <source>
        <dbReference type="ARBA" id="ARBA00007872"/>
    </source>
</evidence>
<accession>K7FXV1</accession>
<dbReference type="GO" id="GO:0071276">
    <property type="term" value="P:cellular response to cadmium ion"/>
    <property type="evidence" value="ECO:0007669"/>
    <property type="project" value="Ensembl"/>
</dbReference>
<evidence type="ECO:0000256" key="5">
    <source>
        <dbReference type="ARBA" id="ARBA00023157"/>
    </source>
</evidence>
<dbReference type="OrthoDB" id="9950584at2759"/>
<dbReference type="GeneTree" id="ENSGT00530000063926"/>
<reference evidence="11" key="2">
    <citation type="journal article" date="2013" name="Nat. Genet.">
        <title>The draft genomes of soft-shell turtle and green sea turtle yield insights into the development and evolution of the turtle-specific body plan.</title>
        <authorList>
            <person name="Wang Z."/>
            <person name="Pascual-Anaya J."/>
            <person name="Zadissa A."/>
            <person name="Li W."/>
            <person name="Niimura Y."/>
            <person name="Huang Z."/>
            <person name="Li C."/>
            <person name="White S."/>
            <person name="Xiong Z."/>
            <person name="Fang D."/>
            <person name="Wang B."/>
            <person name="Ming Y."/>
            <person name="Chen Y."/>
            <person name="Zheng Y."/>
            <person name="Kuraku S."/>
            <person name="Pignatelli M."/>
            <person name="Herrero J."/>
            <person name="Beal K."/>
            <person name="Nozawa M."/>
            <person name="Li Q."/>
            <person name="Wang J."/>
            <person name="Zhang H."/>
            <person name="Yu L."/>
            <person name="Shigenobu S."/>
            <person name="Wang J."/>
            <person name="Liu J."/>
            <person name="Flicek P."/>
            <person name="Searle S."/>
            <person name="Wang J."/>
            <person name="Kuratani S."/>
            <person name="Yin Y."/>
            <person name="Aken B."/>
            <person name="Zhang G."/>
            <person name="Irie N."/>
        </authorList>
    </citation>
    <scope>NUCLEOTIDE SEQUENCE [LARGE SCALE GENOMIC DNA]</scope>
    <source>
        <strain evidence="11">Daiwa-1</strain>
    </source>
</reference>
<dbReference type="Proteomes" id="UP000007267">
    <property type="component" value="Unassembled WGS sequence"/>
</dbReference>
<dbReference type="EMBL" id="AGCU01050310">
    <property type="status" value="NOT_ANNOTATED_CDS"/>
    <property type="molecule type" value="Genomic_DNA"/>
</dbReference>
<reference evidence="10" key="4">
    <citation type="submission" date="2025-09" db="UniProtKB">
        <authorList>
            <consortium name="Ensembl"/>
        </authorList>
    </citation>
    <scope>IDENTIFICATION</scope>
</reference>
<dbReference type="GO" id="GO:0035582">
    <property type="term" value="P:sequestering of BMP in extracellular matrix"/>
    <property type="evidence" value="ECO:0007669"/>
    <property type="project" value="Ensembl"/>
</dbReference>
<dbReference type="GO" id="GO:0007399">
    <property type="term" value="P:nervous system development"/>
    <property type="evidence" value="ECO:0007669"/>
    <property type="project" value="Ensembl"/>
</dbReference>
<dbReference type="Gene3D" id="2.10.90.10">
    <property type="entry name" value="Cystine-knot cytokines"/>
    <property type="match status" value="1"/>
</dbReference>
<comment type="similarity">
    <text evidence="2 6">Belongs to the DAN family.</text>
</comment>
<evidence type="ECO:0000256" key="3">
    <source>
        <dbReference type="ARBA" id="ARBA00022525"/>
    </source>
</evidence>
<evidence type="ECO:0000313" key="11">
    <source>
        <dbReference type="Proteomes" id="UP000007267"/>
    </source>
</evidence>
<evidence type="ECO:0000256" key="8">
    <source>
        <dbReference type="SAM" id="MobiDB-lite"/>
    </source>
</evidence>
<dbReference type="AlphaFoldDB" id="K7FXV1"/>
<dbReference type="GO" id="GO:0009948">
    <property type="term" value="P:anterior/posterior axis specification"/>
    <property type="evidence" value="ECO:0007669"/>
    <property type="project" value="Ensembl"/>
</dbReference>
<dbReference type="PANTHER" id="PTHR15273">
    <property type="entry name" value="DAN DOMAIN FAMILY MEMBER 5"/>
    <property type="match status" value="1"/>
</dbReference>
<keyword evidence="3 6" id="KW-0964">Secreted</keyword>
<dbReference type="Pfam" id="PF03045">
    <property type="entry name" value="DAN"/>
    <property type="match status" value="1"/>
</dbReference>
<dbReference type="GO" id="GO:0023019">
    <property type="term" value="P:signal transduction involved in regulation of gene expression"/>
    <property type="evidence" value="ECO:0007669"/>
    <property type="project" value="Ensembl"/>
</dbReference>
<comment type="caution">
    <text evidence="7">Lacks conserved residue(s) required for the propagation of feature annotation.</text>
</comment>
<feature type="region of interest" description="Disordered" evidence="8">
    <location>
        <begin position="106"/>
        <end position="132"/>
    </location>
</feature>
<dbReference type="GO" id="GO:0008285">
    <property type="term" value="P:negative regulation of cell population proliferation"/>
    <property type="evidence" value="ECO:0007669"/>
    <property type="project" value="Ensembl"/>
</dbReference>
<dbReference type="InterPro" id="IPR006207">
    <property type="entry name" value="Cys_knot_C"/>
</dbReference>
<dbReference type="PANTHER" id="PTHR15273:SF8">
    <property type="entry name" value="CERBERUS"/>
    <property type="match status" value="1"/>
</dbReference>
<comment type="subcellular location">
    <subcellularLocation>
        <location evidence="1 6">Secreted</location>
    </subcellularLocation>
</comment>
<dbReference type="eggNOG" id="ENOG502S2G4">
    <property type="taxonomic scope" value="Eukaryota"/>
</dbReference>
<keyword evidence="11" id="KW-1185">Reference proteome</keyword>
<dbReference type="GO" id="GO:0016015">
    <property type="term" value="F:morphogen activity"/>
    <property type="evidence" value="ECO:0007669"/>
    <property type="project" value="Ensembl"/>
</dbReference>
<dbReference type="GO" id="GO:0036122">
    <property type="term" value="F:BMP binding"/>
    <property type="evidence" value="ECO:0007669"/>
    <property type="project" value="Ensembl"/>
</dbReference>
<keyword evidence="4 6" id="KW-0732">Signal</keyword>
<dbReference type="PROSITE" id="PS01225">
    <property type="entry name" value="CTCK_2"/>
    <property type="match status" value="1"/>
</dbReference>
<dbReference type="Ensembl" id="ENSPSIT00000012922.1">
    <property type="protein sequence ID" value="ENSPSIP00000012861.1"/>
    <property type="gene ID" value="ENSPSIG00000011573.1"/>
</dbReference>
<dbReference type="GO" id="GO:0042074">
    <property type="term" value="P:cell migration involved in gastrulation"/>
    <property type="evidence" value="ECO:0007669"/>
    <property type="project" value="Ensembl"/>
</dbReference>
<reference evidence="10" key="3">
    <citation type="submission" date="2025-08" db="UniProtKB">
        <authorList>
            <consortium name="Ensembl"/>
        </authorList>
    </citation>
    <scope>IDENTIFICATION</scope>
</reference>
<dbReference type="RefSeq" id="XP_006117890.1">
    <property type="nucleotide sequence ID" value="XM_006117828.3"/>
</dbReference>
<dbReference type="STRING" id="13735.ENSPSIP00000012861"/>
<evidence type="ECO:0000313" key="10">
    <source>
        <dbReference type="Ensembl" id="ENSPSIP00000012861.1"/>
    </source>
</evidence>
<dbReference type="GO" id="GO:0003419">
    <property type="term" value="P:growth plate cartilage chondrocyte proliferation"/>
    <property type="evidence" value="ECO:0007669"/>
    <property type="project" value="Ensembl"/>
</dbReference>
<dbReference type="GO" id="GO:0048263">
    <property type="term" value="P:determination of dorsal identity"/>
    <property type="evidence" value="ECO:0007669"/>
    <property type="project" value="Ensembl"/>
</dbReference>
<dbReference type="GeneID" id="102446506"/>
<evidence type="ECO:0000259" key="9">
    <source>
        <dbReference type="PROSITE" id="PS01225"/>
    </source>
</evidence>
<dbReference type="GO" id="GO:2000381">
    <property type="term" value="P:negative regulation of mesoderm development"/>
    <property type="evidence" value="ECO:0007669"/>
    <property type="project" value="Ensembl"/>
</dbReference>
<feature type="domain" description="CTCK" evidence="9">
    <location>
        <begin position="171"/>
        <end position="259"/>
    </location>
</feature>
<evidence type="ECO:0000256" key="7">
    <source>
        <dbReference type="PROSITE-ProRule" id="PRU00039"/>
    </source>
</evidence>
<dbReference type="PIRSF" id="PIRSF027807">
    <property type="entry name" value="Cerberus"/>
    <property type="match status" value="1"/>
</dbReference>
<dbReference type="InterPro" id="IPR016860">
    <property type="entry name" value="Cerberus"/>
</dbReference>
<keyword evidence="5" id="KW-1015">Disulfide bond</keyword>
<evidence type="ECO:0000256" key="4">
    <source>
        <dbReference type="ARBA" id="ARBA00022729"/>
    </source>
</evidence>
<dbReference type="SMART" id="SM00041">
    <property type="entry name" value="CT"/>
    <property type="match status" value="1"/>
</dbReference>
<dbReference type="KEGG" id="pss:102446506"/>
<dbReference type="CTD" id="9350"/>
<proteinExistence type="inferred from homology"/>
<dbReference type="GO" id="GO:0005615">
    <property type="term" value="C:extracellular space"/>
    <property type="evidence" value="ECO:0007669"/>
    <property type="project" value="Ensembl"/>
</dbReference>
<dbReference type="GO" id="GO:0030282">
    <property type="term" value="P:bone mineralization"/>
    <property type="evidence" value="ECO:0007669"/>
    <property type="project" value="Ensembl"/>
</dbReference>
<feature type="signal peptide" evidence="6">
    <location>
        <begin position="1"/>
        <end position="20"/>
    </location>
</feature>
<dbReference type="InterPro" id="IPR004133">
    <property type="entry name" value="DAN_dom"/>
</dbReference>
<dbReference type="InterPro" id="IPR029034">
    <property type="entry name" value="Cystine-knot_cytokine"/>
</dbReference>
<dbReference type="OMA" id="KKFWDHF"/>
<dbReference type="GO" id="GO:0032926">
    <property type="term" value="P:negative regulation of activin receptor signaling pathway"/>
    <property type="evidence" value="ECO:0007669"/>
    <property type="project" value="Ensembl"/>
</dbReference>
<organism evidence="10 11">
    <name type="scientific">Pelodiscus sinensis</name>
    <name type="common">Chinese softshell turtle</name>
    <name type="synonym">Trionyx sinensis</name>
    <dbReference type="NCBI Taxonomy" id="13735"/>
    <lineage>
        <taxon>Eukaryota</taxon>
        <taxon>Metazoa</taxon>
        <taxon>Chordata</taxon>
        <taxon>Craniata</taxon>
        <taxon>Vertebrata</taxon>
        <taxon>Euteleostomi</taxon>
        <taxon>Archelosauria</taxon>
        <taxon>Testudinata</taxon>
        <taxon>Testudines</taxon>
        <taxon>Cryptodira</taxon>
        <taxon>Trionychia</taxon>
        <taxon>Trionychidae</taxon>
        <taxon>Pelodiscus</taxon>
    </lineage>
</organism>
<evidence type="ECO:0000256" key="6">
    <source>
        <dbReference type="PIRNR" id="PIRNR027807"/>
    </source>
</evidence>
<dbReference type="GO" id="GO:0042803">
    <property type="term" value="F:protein homodimerization activity"/>
    <property type="evidence" value="ECO:0007669"/>
    <property type="project" value="Ensembl"/>
</dbReference>
<protein>
    <submittedName>
        <fullName evidence="10">Cerberus 1, DAN family BMP antagonist</fullName>
    </submittedName>
</protein>
<sequence length="275" mass="31813">MFLLLLQLLVIASLGTTVQGRELQRNKMRRIQHFSYQDKNFLEREGLRKMRVENPVNYEEIPEEPSLFVVAPEMMAESKKQGEKKSSRFILPFVEPEMLRDLRSGTVPKETSHSESMKHFLPSHSSNRTEAESPYRKDARKFWDYFMFKKNSASEEVVLPIKTNEMYQETCRTLPFSQSIVHENCEKVVVENNLCFGKCSSFHVPGPEDGLYTFCSHCLPIKFTMKSLELNCTMSVAVVKVVMIIEECKCEIQKHKNSEIGPLHSDLNSNVPEHN</sequence>
<dbReference type="HOGENOM" id="CLU_104447_0_0_1"/>
<feature type="chain" id="PRO_5024528172" evidence="6">
    <location>
        <begin position="21"/>
        <end position="275"/>
    </location>
</feature>
<dbReference type="GO" id="GO:0001657">
    <property type="term" value="P:ureteric bud development"/>
    <property type="evidence" value="ECO:0007669"/>
    <property type="project" value="Ensembl"/>
</dbReference>
<reference evidence="11" key="1">
    <citation type="submission" date="2011-10" db="EMBL/GenBank/DDBJ databases">
        <authorList>
            <consortium name="Soft-shell Turtle Genome Consortium"/>
        </authorList>
    </citation>
    <scope>NUCLEOTIDE SEQUENCE [LARGE SCALE GENOMIC DNA]</scope>
    <source>
        <strain evidence="11">Daiwa-1</strain>
    </source>
</reference>
<evidence type="ECO:0000256" key="1">
    <source>
        <dbReference type="ARBA" id="ARBA00004613"/>
    </source>
</evidence>